<dbReference type="Pfam" id="PF10017">
    <property type="entry name" value="Methyltransf_33"/>
    <property type="match status" value="1"/>
</dbReference>
<dbReference type="AlphaFoldDB" id="A0A250IDA7"/>
<dbReference type="NCBIfam" id="TIGR03438">
    <property type="entry name" value="egtD_ergothio"/>
    <property type="match status" value="1"/>
</dbReference>
<dbReference type="EMBL" id="CP022163">
    <property type="protein sequence ID" value="ATB29829.1"/>
    <property type="molecule type" value="Genomic_DNA"/>
</dbReference>
<dbReference type="PANTHER" id="PTHR43397:SF1">
    <property type="entry name" value="ERGOTHIONEINE BIOSYNTHESIS PROTEIN 1"/>
    <property type="match status" value="1"/>
</dbReference>
<dbReference type="InterPro" id="IPR017804">
    <property type="entry name" value="MeTrfase_EgtD-like"/>
</dbReference>
<proteinExistence type="predicted"/>
<keyword evidence="5" id="KW-1185">Reference proteome</keyword>
<dbReference type="OrthoDB" id="5289726at2"/>
<protein>
    <submittedName>
        <fullName evidence="4">Dimethylhistidine N-methyltransferase</fullName>
    </submittedName>
</protein>
<evidence type="ECO:0000256" key="1">
    <source>
        <dbReference type="ARBA" id="ARBA00022603"/>
    </source>
</evidence>
<keyword evidence="2 4" id="KW-0808">Transferase</keyword>
<gene>
    <name evidence="4" type="ORF">MEBOL_003284</name>
</gene>
<dbReference type="InterPro" id="IPR035094">
    <property type="entry name" value="EgtD"/>
</dbReference>
<evidence type="ECO:0000313" key="5">
    <source>
        <dbReference type="Proteomes" id="UP000217289"/>
    </source>
</evidence>
<feature type="domain" description="Histidine-specific methyltransferase SAM-dependent" evidence="3">
    <location>
        <begin position="37"/>
        <end position="338"/>
    </location>
</feature>
<name>A0A250IDA7_9BACT</name>
<dbReference type="Gene3D" id="3.40.50.150">
    <property type="entry name" value="Vaccinia Virus protein VP39"/>
    <property type="match status" value="2"/>
</dbReference>
<dbReference type="Proteomes" id="UP000217289">
    <property type="component" value="Chromosome"/>
</dbReference>
<keyword evidence="1 4" id="KW-0489">Methyltransferase</keyword>
<dbReference type="PANTHER" id="PTHR43397">
    <property type="entry name" value="ERGOTHIONEINE BIOSYNTHESIS PROTEIN 1"/>
    <property type="match status" value="1"/>
</dbReference>
<dbReference type="GO" id="GO:0032259">
    <property type="term" value="P:methylation"/>
    <property type="evidence" value="ECO:0007669"/>
    <property type="project" value="UniProtKB-KW"/>
</dbReference>
<sequence length="341" mass="38068">MADSKGQGGRGALRRQAPAVTMEVHLESGEARRALLAEVRSGLCVEGRLKELSPKWLYDERGSQLFDDITRLPEYYPTRREKEILQAHARDIARESGADTLIELGSGSSEKTRWLLDAMRAEGRLRRFIPFDVSEAFLRQAAEAVAHDYPGLEVHAVVGDFERHLGRWPRGGRALVAFLGGTIGNLKPPERARFYASLSASLSPGEGVLVGTDLLKDRARLFAAYNDRQGVTAAFNRNVLHVLNHELGADFDPRAFEHLAPFDEENRWVEMRLISTRAQTVRLPALRRHVNFAEGEPLRTEVSCKFLPEQVEAELDAAGFTLAERWTDAAGDFALSLALKR</sequence>
<reference evidence="4 5" key="1">
    <citation type="submission" date="2017-06" db="EMBL/GenBank/DDBJ databases">
        <authorList>
            <person name="Kim H.J."/>
            <person name="Triplett B.A."/>
        </authorList>
    </citation>
    <scope>NUCLEOTIDE SEQUENCE [LARGE SCALE GENOMIC DNA]</scope>
    <source>
        <strain evidence="4 5">DSM 14713</strain>
    </source>
</reference>
<dbReference type="InterPro" id="IPR051128">
    <property type="entry name" value="EgtD_Methyltrsf_superfamily"/>
</dbReference>
<evidence type="ECO:0000313" key="4">
    <source>
        <dbReference type="EMBL" id="ATB29829.1"/>
    </source>
</evidence>
<dbReference type="GO" id="GO:0008168">
    <property type="term" value="F:methyltransferase activity"/>
    <property type="evidence" value="ECO:0007669"/>
    <property type="project" value="UniProtKB-KW"/>
</dbReference>
<dbReference type="InterPro" id="IPR019257">
    <property type="entry name" value="MeTrfase_dom"/>
</dbReference>
<organism evidence="4 5">
    <name type="scientific">Melittangium boletus DSM 14713</name>
    <dbReference type="NCBI Taxonomy" id="1294270"/>
    <lineage>
        <taxon>Bacteria</taxon>
        <taxon>Pseudomonadati</taxon>
        <taxon>Myxococcota</taxon>
        <taxon>Myxococcia</taxon>
        <taxon>Myxococcales</taxon>
        <taxon>Cystobacterineae</taxon>
        <taxon>Archangiaceae</taxon>
        <taxon>Melittangium</taxon>
    </lineage>
</organism>
<dbReference type="PIRSF" id="PIRSF018005">
    <property type="entry name" value="UCP018005"/>
    <property type="match status" value="1"/>
</dbReference>
<dbReference type="SUPFAM" id="SSF53335">
    <property type="entry name" value="S-adenosyl-L-methionine-dependent methyltransferases"/>
    <property type="match status" value="1"/>
</dbReference>
<evidence type="ECO:0000256" key="2">
    <source>
        <dbReference type="ARBA" id="ARBA00022679"/>
    </source>
</evidence>
<evidence type="ECO:0000259" key="3">
    <source>
        <dbReference type="Pfam" id="PF10017"/>
    </source>
</evidence>
<accession>A0A250IDA7</accession>
<dbReference type="KEGG" id="mbd:MEBOL_003284"/>
<dbReference type="InterPro" id="IPR029063">
    <property type="entry name" value="SAM-dependent_MTases_sf"/>
</dbReference>